<evidence type="ECO:0000256" key="6">
    <source>
        <dbReference type="SAM" id="Phobius"/>
    </source>
</evidence>
<feature type="transmembrane region" description="Helical" evidence="6">
    <location>
        <begin position="50"/>
        <end position="71"/>
    </location>
</feature>
<dbReference type="KEGG" id="req:REQ_13290"/>
<evidence type="ECO:0000256" key="2">
    <source>
        <dbReference type="ARBA" id="ARBA00022692"/>
    </source>
</evidence>
<dbReference type="GO" id="GO:0016020">
    <property type="term" value="C:membrane"/>
    <property type="evidence" value="ECO:0007669"/>
    <property type="project" value="UniProtKB-SubCell"/>
</dbReference>
<dbReference type="AlphaFoldDB" id="A0A3S5Y4F6"/>
<proteinExistence type="predicted"/>
<dbReference type="Pfam" id="PF04505">
    <property type="entry name" value="CD225"/>
    <property type="match status" value="1"/>
</dbReference>
<evidence type="ECO:0000256" key="1">
    <source>
        <dbReference type="ARBA" id="ARBA00004370"/>
    </source>
</evidence>
<evidence type="ECO:0000313" key="8">
    <source>
        <dbReference type="Proteomes" id="UP000006892"/>
    </source>
</evidence>
<dbReference type="Proteomes" id="UP001154400">
    <property type="component" value="Chromosome"/>
</dbReference>
<accession>A0A3S5Y4F6</accession>
<comment type="subcellular location">
    <subcellularLocation>
        <location evidence="1">Membrane</location>
    </subcellularLocation>
</comment>
<feature type="transmembrane region" description="Helical" evidence="6">
    <location>
        <begin position="99"/>
        <end position="124"/>
    </location>
</feature>
<keyword evidence="4 6" id="KW-0472">Membrane</keyword>
<keyword evidence="3 6" id="KW-1133">Transmembrane helix</keyword>
<evidence type="ECO:0000256" key="3">
    <source>
        <dbReference type="ARBA" id="ARBA00022989"/>
    </source>
</evidence>
<organism evidence="7">
    <name type="scientific">Rhodococcus hoagii (strain 103S)</name>
    <name type="common">Rhodococcus equi</name>
    <dbReference type="NCBI Taxonomy" id="685727"/>
    <lineage>
        <taxon>Bacteria</taxon>
        <taxon>Bacillati</taxon>
        <taxon>Actinomycetota</taxon>
        <taxon>Actinomycetes</taxon>
        <taxon>Mycobacteriales</taxon>
        <taxon>Nocardiaceae</taxon>
        <taxon>Prescottella</taxon>
    </lineage>
</organism>
<gene>
    <name evidence="7" type="ordered locus">REQ_13290</name>
</gene>
<dbReference type="InterPro" id="IPR007593">
    <property type="entry name" value="CD225/Dispanin_fam"/>
</dbReference>
<evidence type="ECO:0000256" key="4">
    <source>
        <dbReference type="ARBA" id="ARBA00023136"/>
    </source>
</evidence>
<evidence type="ECO:0000256" key="5">
    <source>
        <dbReference type="SAM" id="MobiDB-lite"/>
    </source>
</evidence>
<feature type="compositionally biased region" description="Polar residues" evidence="5">
    <location>
        <begin position="1"/>
        <end position="11"/>
    </location>
</feature>
<keyword evidence="2 6" id="KW-0812">Transmembrane</keyword>
<dbReference type="GeneID" id="57577018"/>
<sequence length="134" mass="14397">MSEPTYNTGPSEQYGAPAYPQQPYPAAPQYPGGPVPGQYGGQPQPPASNAGWAVASIIFFWPLAFAAFNHLHSIFPKWSMGDYQGAQYASERVKTLGKIALGIFVGLVVLYVIFIIIVLATAASDPTPSSSYNW</sequence>
<feature type="region of interest" description="Disordered" evidence="5">
    <location>
        <begin position="1"/>
        <end position="48"/>
    </location>
</feature>
<dbReference type="EMBL" id="FN563149">
    <property type="protein sequence ID" value="CBH47418.1"/>
    <property type="molecule type" value="Genomic_DNA"/>
</dbReference>
<dbReference type="RefSeq" id="WP_013415312.1">
    <property type="nucleotide sequence ID" value="NC_014659.1"/>
</dbReference>
<reference evidence="7" key="1">
    <citation type="journal article" date="2010" name="PLoS Genet.">
        <title>The genome of a pathogenic rhodococcus: cooptive virulence underpinned by key gene acquisitions.</title>
        <authorList>
            <person name="Letek M."/>
            <person name="Gonzalez P."/>
            <person name="Macarthur I."/>
            <person name="Rodriguez H."/>
            <person name="Freeman T.C."/>
            <person name="Valero-Rello A."/>
            <person name="Blanco M."/>
            <person name="Buckley T."/>
            <person name="Cherevach I."/>
            <person name="Fahey R."/>
            <person name="Hapeshi A."/>
            <person name="Holdstock J."/>
            <person name="Leadon D."/>
            <person name="Navas J."/>
            <person name="Ocampo A."/>
            <person name="Quail M.A."/>
            <person name="Sanders M."/>
            <person name="Scortti M.M."/>
            <person name="Prescott J.F."/>
            <person name="Fogarty U."/>
            <person name="Meijer W.G."/>
            <person name="Parkhill J."/>
            <person name="Bentley S.D."/>
            <person name="Vazquez-Boland J.A."/>
        </authorList>
    </citation>
    <scope>NUCLEOTIDE SEQUENCE [LARGE SCALE GENOMIC DNA]</scope>
    <source>
        <strain evidence="7 8">103S</strain>
    </source>
</reference>
<name>A0A3S5Y4F6_RHOH1</name>
<feature type="compositionally biased region" description="Pro residues" evidence="5">
    <location>
        <begin position="20"/>
        <end position="34"/>
    </location>
</feature>
<protein>
    <submittedName>
        <fullName evidence="7">Integral membrane protein</fullName>
    </submittedName>
</protein>
<evidence type="ECO:0000313" key="7">
    <source>
        <dbReference type="EMBL" id="CBH47418.1"/>
    </source>
</evidence>